<name>A0A1J1C7B7_CALAY</name>
<feature type="domain" description="RNA polymerase sigma factor 70 region 4 type 2" evidence="6">
    <location>
        <begin position="99"/>
        <end position="150"/>
    </location>
</feature>
<organism evidence="7 8">
    <name type="scientific">Caldithrix abyssi DSM 13497</name>
    <dbReference type="NCBI Taxonomy" id="880073"/>
    <lineage>
        <taxon>Bacteria</taxon>
        <taxon>Pseudomonadati</taxon>
        <taxon>Calditrichota</taxon>
        <taxon>Calditrichia</taxon>
        <taxon>Calditrichales</taxon>
        <taxon>Calditrichaceae</taxon>
        <taxon>Caldithrix</taxon>
    </lineage>
</organism>
<dbReference type="KEGG" id="caby:Cabys_1840"/>
<dbReference type="InterPro" id="IPR013249">
    <property type="entry name" value="RNA_pol_sigma70_r4_t2"/>
</dbReference>
<dbReference type="NCBIfam" id="TIGR02937">
    <property type="entry name" value="sigma70-ECF"/>
    <property type="match status" value="1"/>
</dbReference>
<dbReference type="PANTHER" id="PTHR43133">
    <property type="entry name" value="RNA POLYMERASE ECF-TYPE SIGMA FACTO"/>
    <property type="match status" value="1"/>
</dbReference>
<dbReference type="InterPro" id="IPR036388">
    <property type="entry name" value="WH-like_DNA-bd_sf"/>
</dbReference>
<feature type="domain" description="RNA polymerase sigma-70 region 2" evidence="5">
    <location>
        <begin position="2"/>
        <end position="64"/>
    </location>
</feature>
<evidence type="ECO:0000256" key="1">
    <source>
        <dbReference type="ARBA" id="ARBA00010641"/>
    </source>
</evidence>
<keyword evidence="2" id="KW-0805">Transcription regulation</keyword>
<evidence type="ECO:0000256" key="2">
    <source>
        <dbReference type="ARBA" id="ARBA00023015"/>
    </source>
</evidence>
<evidence type="ECO:0000313" key="8">
    <source>
        <dbReference type="Proteomes" id="UP000183868"/>
    </source>
</evidence>
<protein>
    <submittedName>
        <fullName evidence="7">RNA polymerase sigma factor, sigma-70 family</fullName>
    </submittedName>
</protein>
<dbReference type="AlphaFoldDB" id="A0A1J1C7B7"/>
<keyword evidence="4" id="KW-0804">Transcription</keyword>
<dbReference type="Pfam" id="PF08281">
    <property type="entry name" value="Sigma70_r4_2"/>
    <property type="match status" value="1"/>
</dbReference>
<dbReference type="Gene3D" id="1.10.1740.10">
    <property type="match status" value="1"/>
</dbReference>
<sequence length="156" mass="18668">MNYAALYNFAFTICHNDELSKDSIQELFTYLWEKRDKLAEVKSIRLYLFTSLQRLLIKELKKSKSKEEKNKIYQDEFPDHAFSAQDLCIFEEINEHLKQKLKSALDEIPQRMREALYLKTYNNFSYKEISQIMNISSQVARNYVSEALHRLRKILS</sequence>
<dbReference type="GO" id="GO:0016987">
    <property type="term" value="F:sigma factor activity"/>
    <property type="evidence" value="ECO:0007669"/>
    <property type="project" value="UniProtKB-KW"/>
</dbReference>
<evidence type="ECO:0000313" key="7">
    <source>
        <dbReference type="EMBL" id="APF18589.1"/>
    </source>
</evidence>
<dbReference type="InterPro" id="IPR039425">
    <property type="entry name" value="RNA_pol_sigma-70-like"/>
</dbReference>
<dbReference type="Proteomes" id="UP000183868">
    <property type="component" value="Chromosome"/>
</dbReference>
<dbReference type="GO" id="GO:0006352">
    <property type="term" value="P:DNA-templated transcription initiation"/>
    <property type="evidence" value="ECO:0007669"/>
    <property type="project" value="InterPro"/>
</dbReference>
<dbReference type="GO" id="GO:0003677">
    <property type="term" value="F:DNA binding"/>
    <property type="evidence" value="ECO:0007669"/>
    <property type="project" value="InterPro"/>
</dbReference>
<dbReference type="Gene3D" id="1.10.10.10">
    <property type="entry name" value="Winged helix-like DNA-binding domain superfamily/Winged helix DNA-binding domain"/>
    <property type="match status" value="1"/>
</dbReference>
<evidence type="ECO:0000259" key="6">
    <source>
        <dbReference type="Pfam" id="PF08281"/>
    </source>
</evidence>
<accession>A0A1J1C7B7</accession>
<comment type="similarity">
    <text evidence="1">Belongs to the sigma-70 factor family. ECF subfamily.</text>
</comment>
<dbReference type="InterPro" id="IPR007627">
    <property type="entry name" value="RNA_pol_sigma70_r2"/>
</dbReference>
<keyword evidence="3" id="KW-0731">Sigma factor</keyword>
<evidence type="ECO:0000259" key="5">
    <source>
        <dbReference type="Pfam" id="PF04542"/>
    </source>
</evidence>
<proteinExistence type="inferred from homology"/>
<dbReference type="InterPro" id="IPR013325">
    <property type="entry name" value="RNA_pol_sigma_r2"/>
</dbReference>
<reference evidence="7 8" key="1">
    <citation type="submission" date="2016-11" db="EMBL/GenBank/DDBJ databases">
        <title>Genomic analysis of Caldithrix abyssi and proposal of a novel bacterial phylum Caldithrichaeota.</title>
        <authorList>
            <person name="Kublanov I."/>
            <person name="Sigalova O."/>
            <person name="Gavrilov S."/>
            <person name="Lebedinsky A."/>
            <person name="Ivanova N."/>
            <person name="Daum C."/>
            <person name="Reddy T."/>
            <person name="Klenk H.P."/>
            <person name="Goker M."/>
            <person name="Reva O."/>
            <person name="Miroshnichenko M."/>
            <person name="Kyprides N."/>
            <person name="Woyke T."/>
            <person name="Gelfand M."/>
        </authorList>
    </citation>
    <scope>NUCLEOTIDE SEQUENCE [LARGE SCALE GENOMIC DNA]</scope>
    <source>
        <strain evidence="7 8">LF13</strain>
    </source>
</reference>
<dbReference type="InterPro" id="IPR013324">
    <property type="entry name" value="RNA_pol_sigma_r3/r4-like"/>
</dbReference>
<dbReference type="PANTHER" id="PTHR43133:SF46">
    <property type="entry name" value="RNA POLYMERASE SIGMA-70 FACTOR ECF SUBFAMILY"/>
    <property type="match status" value="1"/>
</dbReference>
<dbReference type="Pfam" id="PF04542">
    <property type="entry name" value="Sigma70_r2"/>
    <property type="match status" value="1"/>
</dbReference>
<dbReference type="SUPFAM" id="SSF88659">
    <property type="entry name" value="Sigma3 and sigma4 domains of RNA polymerase sigma factors"/>
    <property type="match status" value="1"/>
</dbReference>
<dbReference type="CDD" id="cd06171">
    <property type="entry name" value="Sigma70_r4"/>
    <property type="match status" value="1"/>
</dbReference>
<gene>
    <name evidence="7" type="ORF">Cabys_1840</name>
</gene>
<dbReference type="EMBL" id="CP018099">
    <property type="protein sequence ID" value="APF18589.1"/>
    <property type="molecule type" value="Genomic_DNA"/>
</dbReference>
<evidence type="ECO:0000256" key="3">
    <source>
        <dbReference type="ARBA" id="ARBA00023082"/>
    </source>
</evidence>
<evidence type="ECO:0000256" key="4">
    <source>
        <dbReference type="ARBA" id="ARBA00023163"/>
    </source>
</evidence>
<dbReference type="SUPFAM" id="SSF88946">
    <property type="entry name" value="Sigma2 domain of RNA polymerase sigma factors"/>
    <property type="match status" value="1"/>
</dbReference>
<dbReference type="InterPro" id="IPR014284">
    <property type="entry name" value="RNA_pol_sigma-70_dom"/>
</dbReference>